<dbReference type="InterPro" id="IPR005828">
    <property type="entry name" value="MFS_sugar_transport-like"/>
</dbReference>
<feature type="transmembrane region" description="Helical" evidence="8">
    <location>
        <begin position="200"/>
        <end position="221"/>
    </location>
</feature>
<dbReference type="SUPFAM" id="SSF103473">
    <property type="entry name" value="MFS general substrate transporter"/>
    <property type="match status" value="1"/>
</dbReference>
<dbReference type="InterPro" id="IPR020846">
    <property type="entry name" value="MFS_dom"/>
</dbReference>
<feature type="domain" description="Major facilitator superfamily (MFS) profile" evidence="9">
    <location>
        <begin position="25"/>
        <end position="468"/>
    </location>
</feature>
<feature type="transmembrane region" description="Helical" evidence="8">
    <location>
        <begin position="317"/>
        <end position="338"/>
    </location>
</feature>
<sequence>MRATAAEHEMSLLQAIKTYKKAALWSILMSTSIVMEGYDTVLVSSFIGYPAFRQKYGVYHNEESGYQISSSWQAALSVCGSISNILGALLNGYFTGKYGHRFVSMTSLIGLTAFIFIVFFSPNLGVLLAGQFLCGISWGVFATSGPSYAAEVSPLALRGHLTSYANLCWTIGQFISAGVLRALVDNTTEWGYRIPFAVQWVWPVPLFLIALFAPESPWYLVRVGKIAEAKKALMRLSEPEHNVDYDAAVALMVHTDKMEKENTAGTSYLDAFRGTNRRRTEIACMLFLSQVADGSAFAYSATFFFEQAGISATASYGIGLGGTGIAFVGTLISWLYIGRFGRRTIWLWGFCLICTTLLLIGILASVKETLPVSYAQAVLCLIWLGGYSMSVGPIVYAIVSEIGSTRLRIQTIVLGRSTYYLGGIFAGVIEPYFMSPTAWNLQGKTAFVWFGTAFLMTLWGYFRLPETKGRTFGEMEYLFKKRIPARKFGSFEVDEREEFQC</sequence>
<dbReference type="Pfam" id="PF00083">
    <property type="entry name" value="Sugar_tr"/>
    <property type="match status" value="1"/>
</dbReference>
<dbReference type="InterPro" id="IPR036259">
    <property type="entry name" value="MFS_trans_sf"/>
</dbReference>
<evidence type="ECO:0000313" key="10">
    <source>
        <dbReference type="EMBL" id="KAL2839503.1"/>
    </source>
</evidence>
<feature type="transmembrane region" description="Helical" evidence="8">
    <location>
        <begin position="372"/>
        <end position="399"/>
    </location>
</feature>
<dbReference type="PROSITE" id="PS50850">
    <property type="entry name" value="MFS"/>
    <property type="match status" value="1"/>
</dbReference>
<feature type="transmembrane region" description="Helical" evidence="8">
    <location>
        <begin position="22"/>
        <end position="52"/>
    </location>
</feature>
<evidence type="ECO:0000256" key="1">
    <source>
        <dbReference type="ARBA" id="ARBA00004141"/>
    </source>
</evidence>
<evidence type="ECO:0000256" key="7">
    <source>
        <dbReference type="RuleBase" id="RU003346"/>
    </source>
</evidence>
<dbReference type="InterPro" id="IPR003663">
    <property type="entry name" value="Sugar/inositol_transpt"/>
</dbReference>
<keyword evidence="6 8" id="KW-0472">Membrane</keyword>
<reference evidence="10 11" key="1">
    <citation type="submission" date="2024-07" db="EMBL/GenBank/DDBJ databases">
        <title>Section-level genome sequencing and comparative genomics of Aspergillus sections Usti and Cavernicolus.</title>
        <authorList>
            <consortium name="Lawrence Berkeley National Laboratory"/>
            <person name="Nybo J.L."/>
            <person name="Vesth T.C."/>
            <person name="Theobald S."/>
            <person name="Frisvad J.C."/>
            <person name="Larsen T.O."/>
            <person name="Kjaerboelling I."/>
            <person name="Rothschild-Mancinelli K."/>
            <person name="Lyhne E.K."/>
            <person name="Kogle M.E."/>
            <person name="Barry K."/>
            <person name="Clum A."/>
            <person name="Na H."/>
            <person name="Ledsgaard L."/>
            <person name="Lin J."/>
            <person name="Lipzen A."/>
            <person name="Kuo A."/>
            <person name="Riley R."/>
            <person name="Mondo S."/>
            <person name="Labutti K."/>
            <person name="Haridas S."/>
            <person name="Pangalinan J."/>
            <person name="Salamov A.A."/>
            <person name="Simmons B.A."/>
            <person name="Magnuson J.K."/>
            <person name="Chen J."/>
            <person name="Drula E."/>
            <person name="Henrissat B."/>
            <person name="Wiebenga A."/>
            <person name="Lubbers R.J."/>
            <person name="Gomes A.C."/>
            <person name="Makela M.R."/>
            <person name="Stajich J."/>
            <person name="Grigoriev I.V."/>
            <person name="Mortensen U.H."/>
            <person name="De Vries R.P."/>
            <person name="Baker S.E."/>
            <person name="Andersen M.R."/>
        </authorList>
    </citation>
    <scope>NUCLEOTIDE SEQUENCE [LARGE SCALE GENOMIC DNA]</scope>
    <source>
        <strain evidence="10 11">CBS 123904</strain>
    </source>
</reference>
<evidence type="ECO:0000313" key="11">
    <source>
        <dbReference type="Proteomes" id="UP001610446"/>
    </source>
</evidence>
<keyword evidence="3 7" id="KW-0813">Transport</keyword>
<dbReference type="Gene3D" id="1.20.1250.20">
    <property type="entry name" value="MFS general substrate transporter like domains"/>
    <property type="match status" value="1"/>
</dbReference>
<evidence type="ECO:0000256" key="8">
    <source>
        <dbReference type="SAM" id="Phobius"/>
    </source>
</evidence>
<evidence type="ECO:0000259" key="9">
    <source>
        <dbReference type="PROSITE" id="PS50850"/>
    </source>
</evidence>
<evidence type="ECO:0000256" key="5">
    <source>
        <dbReference type="ARBA" id="ARBA00022989"/>
    </source>
</evidence>
<evidence type="ECO:0000256" key="4">
    <source>
        <dbReference type="ARBA" id="ARBA00022692"/>
    </source>
</evidence>
<dbReference type="Proteomes" id="UP001610446">
    <property type="component" value="Unassembled WGS sequence"/>
</dbReference>
<dbReference type="InterPro" id="IPR050360">
    <property type="entry name" value="MFS_Sugar_Transporters"/>
</dbReference>
<keyword evidence="11" id="KW-1185">Reference proteome</keyword>
<protein>
    <submittedName>
        <fullName evidence="10">General substrate transporter</fullName>
    </submittedName>
</protein>
<evidence type="ECO:0000256" key="3">
    <source>
        <dbReference type="ARBA" id="ARBA00022448"/>
    </source>
</evidence>
<proteinExistence type="inferred from homology"/>
<organism evidence="10 11">
    <name type="scientific">Aspergillus pseudoustus</name>
    <dbReference type="NCBI Taxonomy" id="1810923"/>
    <lineage>
        <taxon>Eukaryota</taxon>
        <taxon>Fungi</taxon>
        <taxon>Dikarya</taxon>
        <taxon>Ascomycota</taxon>
        <taxon>Pezizomycotina</taxon>
        <taxon>Eurotiomycetes</taxon>
        <taxon>Eurotiomycetidae</taxon>
        <taxon>Eurotiales</taxon>
        <taxon>Aspergillaceae</taxon>
        <taxon>Aspergillus</taxon>
        <taxon>Aspergillus subgen. Nidulantes</taxon>
    </lineage>
</organism>
<feature type="transmembrane region" description="Helical" evidence="8">
    <location>
        <begin position="72"/>
        <end position="90"/>
    </location>
</feature>
<feature type="transmembrane region" description="Helical" evidence="8">
    <location>
        <begin position="411"/>
        <end position="434"/>
    </location>
</feature>
<feature type="transmembrane region" description="Helical" evidence="8">
    <location>
        <begin position="102"/>
        <end position="120"/>
    </location>
</feature>
<dbReference type="InterPro" id="IPR005829">
    <property type="entry name" value="Sugar_transporter_CS"/>
</dbReference>
<dbReference type="PANTHER" id="PTHR48022">
    <property type="entry name" value="PLASTIDIC GLUCOSE TRANSPORTER 4"/>
    <property type="match status" value="1"/>
</dbReference>
<feature type="transmembrane region" description="Helical" evidence="8">
    <location>
        <begin position="345"/>
        <end position="366"/>
    </location>
</feature>
<dbReference type="EMBL" id="JBFXLU010000132">
    <property type="protein sequence ID" value="KAL2839503.1"/>
    <property type="molecule type" value="Genomic_DNA"/>
</dbReference>
<evidence type="ECO:0000256" key="2">
    <source>
        <dbReference type="ARBA" id="ARBA00010992"/>
    </source>
</evidence>
<comment type="similarity">
    <text evidence="2 7">Belongs to the major facilitator superfamily. Sugar transporter (TC 2.A.1.1) family.</text>
</comment>
<name>A0ABR4JKK0_9EURO</name>
<dbReference type="NCBIfam" id="TIGR00879">
    <property type="entry name" value="SP"/>
    <property type="match status" value="1"/>
</dbReference>
<comment type="subcellular location">
    <subcellularLocation>
        <location evidence="1">Membrane</location>
        <topology evidence="1">Multi-pass membrane protein</topology>
    </subcellularLocation>
</comment>
<feature type="transmembrane region" description="Helical" evidence="8">
    <location>
        <begin position="282"/>
        <end position="305"/>
    </location>
</feature>
<keyword evidence="5 8" id="KW-1133">Transmembrane helix</keyword>
<dbReference type="PROSITE" id="PS00217">
    <property type="entry name" value="SUGAR_TRANSPORT_2"/>
    <property type="match status" value="1"/>
</dbReference>
<evidence type="ECO:0000256" key="6">
    <source>
        <dbReference type="ARBA" id="ARBA00023136"/>
    </source>
</evidence>
<accession>A0ABR4JKK0</accession>
<keyword evidence="4 8" id="KW-0812">Transmembrane</keyword>
<comment type="caution">
    <text evidence="10">The sequence shown here is derived from an EMBL/GenBank/DDBJ whole genome shotgun (WGS) entry which is preliminary data.</text>
</comment>
<gene>
    <name evidence="10" type="ORF">BJY01DRAFT_237084</name>
</gene>
<feature type="transmembrane region" description="Helical" evidence="8">
    <location>
        <begin position="446"/>
        <end position="462"/>
    </location>
</feature>
<dbReference type="PANTHER" id="PTHR48022:SF83">
    <property type="entry name" value="MAJOR FACILITATOR SUPERFAMILY (MFS) PROFILE DOMAIN-CONTAINING PROTEIN"/>
    <property type="match status" value="1"/>
</dbReference>